<dbReference type="InterPro" id="IPR008863">
    <property type="entry name" value="Toxic_anion-R_TelA"/>
</dbReference>
<comment type="similarity">
    <text evidence="1 2">Belongs to the TelA family.</text>
</comment>
<accession>A0ABZ3C1P0</accession>
<feature type="compositionally biased region" description="Polar residues" evidence="3">
    <location>
        <begin position="1"/>
        <end position="20"/>
    </location>
</feature>
<proteinExistence type="inferred from homology"/>
<evidence type="ECO:0000256" key="1">
    <source>
        <dbReference type="ARBA" id="ARBA00005541"/>
    </source>
</evidence>
<dbReference type="Proteomes" id="UP001449178">
    <property type="component" value="Chromosome"/>
</dbReference>
<dbReference type="PANTHER" id="PTHR38432">
    <property type="entry name" value="TELA-LIKE PROTEIN SAOUHSC_01408"/>
    <property type="match status" value="1"/>
</dbReference>
<dbReference type="PANTHER" id="PTHR38432:SF1">
    <property type="entry name" value="TELA-LIKE PROTEIN SAOUHSC_01408"/>
    <property type="match status" value="1"/>
</dbReference>
<evidence type="ECO:0000313" key="5">
    <source>
        <dbReference type="Proteomes" id="UP001449178"/>
    </source>
</evidence>
<dbReference type="PIRSF" id="PIRSF026508">
    <property type="entry name" value="TelA"/>
    <property type="match status" value="1"/>
</dbReference>
<evidence type="ECO:0000256" key="2">
    <source>
        <dbReference type="PIRNR" id="PIRNR026508"/>
    </source>
</evidence>
<gene>
    <name evidence="4" type="ORF">WMO13_02625</name>
</gene>
<name>A0ABZ3C1P0_9GAMM</name>
<sequence length="377" mass="42673">MNTTSNNNTALQTINPTDLTAFSKGEDPKENSQDLVRIDEISQNIDINQASEVLGYGVKPMSEIAKFADTLLQGVKGKDSGVIGDQLGSLISKVREYDPLTKEDQNNSFLAKLPIIGSFFRKNAAEKIDHMTLTSQVDTIAAHLDQSMVGLLRDNERLEQLYLKNFEYYKEISLFVTAGKKKIEEIKMTELPRLQTQADESKDLLDTQKVKDLMENLNRFERRLHDLEISKAIAMQTAPQIRIMQNNNQQLAEKIQGSILTTLPVWKNQMVLALSLDQQGKAAKLQKDVSDTTNELLRRNAEALQQNSIATATEIERSVVDIETIREVQDRLVNTIEETMRIATEARHRRAEVEVELGQMEDNLRQRIGAVVDKYQS</sequence>
<dbReference type="RefSeq" id="WP_026878577.1">
    <property type="nucleotide sequence ID" value="NZ_AZOD01000010.1"/>
</dbReference>
<protein>
    <submittedName>
        <fullName evidence="4">Toxic anion resistance protein</fullName>
    </submittedName>
</protein>
<organism evidence="4 5">
    <name type="scientific">Ignatzschineria larvae DSM 13226</name>
    <dbReference type="NCBI Taxonomy" id="1111732"/>
    <lineage>
        <taxon>Bacteria</taxon>
        <taxon>Pseudomonadati</taxon>
        <taxon>Pseudomonadota</taxon>
        <taxon>Gammaproteobacteria</taxon>
        <taxon>Cardiobacteriales</taxon>
        <taxon>Ignatzschineriaceae</taxon>
        <taxon>Ignatzschineria</taxon>
    </lineage>
</organism>
<feature type="region of interest" description="Disordered" evidence="3">
    <location>
        <begin position="1"/>
        <end position="31"/>
    </location>
</feature>
<evidence type="ECO:0000313" key="4">
    <source>
        <dbReference type="EMBL" id="WZW88294.1"/>
    </source>
</evidence>
<reference evidence="4 5" key="1">
    <citation type="submission" date="2024-03" db="EMBL/GenBank/DDBJ databases">
        <title>Complete Genome Sequence and Annotation of Ignatzschineria larvae DSM 13226.</title>
        <authorList>
            <person name="Cantrell E."/>
            <person name="Burcham Z.M."/>
        </authorList>
    </citation>
    <scope>NUCLEOTIDE SEQUENCE [LARGE SCALE GENOMIC DNA]</scope>
    <source>
        <strain evidence="4 5">DSM 13226</strain>
    </source>
</reference>
<dbReference type="EMBL" id="CP150637">
    <property type="protein sequence ID" value="WZW88294.1"/>
    <property type="molecule type" value="Genomic_DNA"/>
</dbReference>
<keyword evidence="5" id="KW-1185">Reference proteome</keyword>
<evidence type="ECO:0000256" key="3">
    <source>
        <dbReference type="SAM" id="MobiDB-lite"/>
    </source>
</evidence>
<dbReference type="Pfam" id="PF05816">
    <property type="entry name" value="TelA"/>
    <property type="match status" value="1"/>
</dbReference>